<evidence type="ECO:0000259" key="2">
    <source>
        <dbReference type="PROSITE" id="PS50975"/>
    </source>
</evidence>
<keyword evidence="3" id="KW-0436">Ligase</keyword>
<feature type="domain" description="ATP-grasp" evidence="2">
    <location>
        <begin position="126"/>
        <end position="327"/>
    </location>
</feature>
<dbReference type="OrthoDB" id="5420347at2"/>
<accession>A0A514Z6U9</accession>
<dbReference type="Gene3D" id="3.30.470.20">
    <property type="entry name" value="ATP-grasp fold, B domain"/>
    <property type="match status" value="1"/>
</dbReference>
<dbReference type="PROSITE" id="PS50975">
    <property type="entry name" value="ATP_GRASP"/>
    <property type="match status" value="1"/>
</dbReference>
<dbReference type="InterPro" id="IPR011761">
    <property type="entry name" value="ATP-grasp"/>
</dbReference>
<keyword evidence="1" id="KW-0547">Nucleotide-binding</keyword>
<keyword evidence="1" id="KW-0067">ATP-binding</keyword>
<gene>
    <name evidence="3" type="ORF">FLP15_02180</name>
</gene>
<proteinExistence type="predicted"/>
<protein>
    <submittedName>
        <fullName evidence="3">Carboxylate--amine ligase</fullName>
    </submittedName>
</protein>
<dbReference type="KEGG" id="lack:FLP15_02180"/>
<evidence type="ECO:0000313" key="3">
    <source>
        <dbReference type="EMBL" id="QDK70207.1"/>
    </source>
</evidence>
<dbReference type="GO" id="GO:0005524">
    <property type="term" value="F:ATP binding"/>
    <property type="evidence" value="ECO:0007669"/>
    <property type="project" value="UniProtKB-UniRule"/>
</dbReference>
<dbReference type="Proteomes" id="UP000315128">
    <property type="component" value="Chromosome"/>
</dbReference>
<evidence type="ECO:0000313" key="4">
    <source>
        <dbReference type="Proteomes" id="UP000315128"/>
    </source>
</evidence>
<dbReference type="EMBL" id="CP041356">
    <property type="protein sequence ID" value="QDK70207.1"/>
    <property type="molecule type" value="Genomic_DNA"/>
</dbReference>
<organism evidence="3 4">
    <name type="scientific">Lactococcus protaetiae</name>
    <dbReference type="NCBI Taxonomy" id="2592653"/>
    <lineage>
        <taxon>Bacteria</taxon>
        <taxon>Bacillati</taxon>
        <taxon>Bacillota</taxon>
        <taxon>Bacilli</taxon>
        <taxon>Lactobacillales</taxon>
        <taxon>Streptococcaceae</taxon>
        <taxon>Lactococcus</taxon>
    </lineage>
</organism>
<reference evidence="3 4" key="1">
    <citation type="submission" date="2019-07" db="EMBL/GenBank/DDBJ databases">
        <title>Genome sequencing of KACC 19320.</title>
        <authorList>
            <person name="Heo J."/>
            <person name="Kim S.-J."/>
            <person name="Kim J.-S."/>
            <person name="Hong S.-B."/>
            <person name="Kwon S.-W."/>
        </authorList>
    </citation>
    <scope>NUCLEOTIDE SEQUENCE [LARGE SCALE GENOMIC DNA]</scope>
    <source>
        <strain evidence="3 4">KACC 19320</strain>
    </source>
</reference>
<dbReference type="GO" id="GO:0046872">
    <property type="term" value="F:metal ion binding"/>
    <property type="evidence" value="ECO:0007669"/>
    <property type="project" value="InterPro"/>
</dbReference>
<name>A0A514Z6U9_9LACT</name>
<evidence type="ECO:0000256" key="1">
    <source>
        <dbReference type="PROSITE-ProRule" id="PRU00409"/>
    </source>
</evidence>
<keyword evidence="4" id="KW-1185">Reference proteome</keyword>
<dbReference type="GO" id="GO:0016874">
    <property type="term" value="F:ligase activity"/>
    <property type="evidence" value="ECO:0007669"/>
    <property type="project" value="UniProtKB-KW"/>
</dbReference>
<dbReference type="SUPFAM" id="SSF56059">
    <property type="entry name" value="Glutathione synthetase ATP-binding domain-like"/>
    <property type="match status" value="1"/>
</dbReference>
<sequence>MSQNIEFQPILLGSDINVYGMARSFHEEFGITSIALSASQLAPTKYSKIVEVQCHPHFDQEEVFIKTLREFKENHANDKKKYLLVACGDGYALMASKYKAELSEFFEVPYIDYSLYQKLENKPDFYNICEEYQLPYPKTVLVTPETEIDPLVNGLSFPYPMILKPGNSISYLEVHFEGQKKAFTIASPEEMKLMLHRCYEAGYPDEMIIQDFIPGTDENMRVLNAYVDKNHKVRMMCLGHPLLEDPSPKAIGNYVAILPDYNEKVYQQIQDFLEKIEYTGFANFDMKYDPRDGEYKLFEINLRQGRSSFYVTLNGYNLTRYLVSDRIFNEPFAETVCGKGTKLWLGVPKKVLLTYVNPSFKAEIRQFIKSKNYGTTLFYAKDNSPKRYLLMRYAFYRYIGTFKEYFNNR</sequence>
<dbReference type="AlphaFoldDB" id="A0A514Z6U9"/>